<evidence type="ECO:0000313" key="2">
    <source>
        <dbReference type="Proteomes" id="UP000057088"/>
    </source>
</evidence>
<protein>
    <submittedName>
        <fullName evidence="1">Uncharacterized protein</fullName>
    </submittedName>
</protein>
<gene>
    <name evidence="1" type="ORF">AL536_11155</name>
</gene>
<dbReference type="GeneID" id="29386012"/>
<proteinExistence type="predicted"/>
<organism evidence="1 2">
    <name type="scientific">Vibrio fluvialis</name>
    <dbReference type="NCBI Taxonomy" id="676"/>
    <lineage>
        <taxon>Bacteria</taxon>
        <taxon>Pseudomonadati</taxon>
        <taxon>Pseudomonadota</taxon>
        <taxon>Gammaproteobacteria</taxon>
        <taxon>Vibrionales</taxon>
        <taxon>Vibrionaceae</taxon>
        <taxon>Vibrio</taxon>
    </lineage>
</organism>
<accession>A0ABM5XM65</accession>
<dbReference type="Proteomes" id="UP000057088">
    <property type="component" value="Chromosome 2"/>
</dbReference>
<sequence length="98" mass="11372">MRNNKTLSFSMKCTNCHKLKPFECGGFPTHDDFLRAQAKIEEMKASGELKSLNLYDFQCAACPARWELAYPDNAYRGFLRVVSERAQKIESLRKKYKT</sequence>
<reference evidence="2" key="1">
    <citation type="submission" date="2015-12" db="EMBL/GenBank/DDBJ databases">
        <title>FDA dAtabase for Regulatory Grade micrObial Sequences (FDA-ARGOS): Supporting development and validation of Infectious Disease Dx tests.</title>
        <authorList>
            <person name="Hoffmann M."/>
            <person name="Allard M."/>
            <person name="Evans P."/>
            <person name="Brown E."/>
            <person name="Tallon L.J."/>
            <person name="Sadzewicz L."/>
            <person name="Sengamalay N."/>
            <person name="Ott S."/>
            <person name="Godinez A."/>
            <person name="Nagaraj S."/>
            <person name="Vyas G."/>
            <person name="Aluvathingal J."/>
            <person name="Nadendla S."/>
            <person name="Geyer C."/>
            <person name="Sichtig H."/>
        </authorList>
    </citation>
    <scope>NUCLEOTIDE SEQUENCE [LARGE SCALE GENOMIC DNA]</scope>
    <source>
        <strain evidence="2">ATCC 33809</strain>
    </source>
</reference>
<name>A0ABM5XM65_VIBFL</name>
<keyword evidence="2" id="KW-1185">Reference proteome</keyword>
<dbReference type="EMBL" id="CP014035">
    <property type="protein sequence ID" value="AMF94051.1"/>
    <property type="molecule type" value="Genomic_DNA"/>
</dbReference>
<evidence type="ECO:0000313" key="1">
    <source>
        <dbReference type="EMBL" id="AMF94051.1"/>
    </source>
</evidence>
<dbReference type="RefSeq" id="WP_038128114.1">
    <property type="nucleotide sequence ID" value="NZ_CABLBX010000001.1"/>
</dbReference>